<comment type="caution">
    <text evidence="2">The sequence shown here is derived from an EMBL/GenBank/DDBJ whole genome shotgun (WGS) entry which is preliminary data.</text>
</comment>
<evidence type="ECO:0000256" key="1">
    <source>
        <dbReference type="SAM" id="MobiDB-lite"/>
    </source>
</evidence>
<name>A0ABQ7QAW8_PLUXY</name>
<dbReference type="Proteomes" id="UP000823941">
    <property type="component" value="Chromosome 18"/>
</dbReference>
<protein>
    <submittedName>
        <fullName evidence="2">Uncharacterized protein</fullName>
    </submittedName>
</protein>
<dbReference type="EMBL" id="JAHIBW010000018">
    <property type="protein sequence ID" value="KAG7301905.1"/>
    <property type="molecule type" value="Genomic_DNA"/>
</dbReference>
<proteinExistence type="predicted"/>
<sequence length="53" mass="5560">MSKEAGSVKAEAPKEPLDLNDVEMVFGTPPAPKDAGPDVHTVANEKTGKDSPR</sequence>
<organism evidence="2 3">
    <name type="scientific">Plutella xylostella</name>
    <name type="common">Diamondback moth</name>
    <name type="synonym">Plutella maculipennis</name>
    <dbReference type="NCBI Taxonomy" id="51655"/>
    <lineage>
        <taxon>Eukaryota</taxon>
        <taxon>Metazoa</taxon>
        <taxon>Ecdysozoa</taxon>
        <taxon>Arthropoda</taxon>
        <taxon>Hexapoda</taxon>
        <taxon>Insecta</taxon>
        <taxon>Pterygota</taxon>
        <taxon>Neoptera</taxon>
        <taxon>Endopterygota</taxon>
        <taxon>Lepidoptera</taxon>
        <taxon>Glossata</taxon>
        <taxon>Ditrysia</taxon>
        <taxon>Yponomeutoidea</taxon>
        <taxon>Plutellidae</taxon>
        <taxon>Plutella</taxon>
    </lineage>
</organism>
<evidence type="ECO:0000313" key="3">
    <source>
        <dbReference type="Proteomes" id="UP000823941"/>
    </source>
</evidence>
<feature type="region of interest" description="Disordered" evidence="1">
    <location>
        <begin position="1"/>
        <end position="53"/>
    </location>
</feature>
<accession>A0ABQ7QAW8</accession>
<gene>
    <name evidence="2" type="ORF">JYU34_013324</name>
</gene>
<evidence type="ECO:0000313" key="2">
    <source>
        <dbReference type="EMBL" id="KAG7301905.1"/>
    </source>
</evidence>
<reference evidence="2 3" key="1">
    <citation type="submission" date="2021-06" db="EMBL/GenBank/DDBJ databases">
        <title>A haploid diamondback moth (Plutella xylostella L.) genome assembly resolves 31 chromosomes and identifies a diamide resistance mutation.</title>
        <authorList>
            <person name="Ward C.M."/>
            <person name="Perry K.D."/>
            <person name="Baker G."/>
            <person name="Powis K."/>
            <person name="Heckel D.G."/>
            <person name="Baxter S.W."/>
        </authorList>
    </citation>
    <scope>NUCLEOTIDE SEQUENCE [LARGE SCALE GENOMIC DNA]</scope>
    <source>
        <strain evidence="2 3">LV</strain>
        <tissue evidence="2">Single pupa</tissue>
    </source>
</reference>
<keyword evidence="3" id="KW-1185">Reference proteome</keyword>